<evidence type="ECO:0000313" key="2">
    <source>
        <dbReference type="EMBL" id="OAE34177.1"/>
    </source>
</evidence>
<name>A0A176WM20_MARPO</name>
<accession>A0A176WM20</accession>
<proteinExistence type="predicted"/>
<dbReference type="EMBL" id="LVLJ01000445">
    <property type="protein sequence ID" value="OAE34177.1"/>
    <property type="molecule type" value="Genomic_DNA"/>
</dbReference>
<protein>
    <submittedName>
        <fullName evidence="2">Uncharacterized protein</fullName>
    </submittedName>
</protein>
<feature type="region of interest" description="Disordered" evidence="1">
    <location>
        <begin position="148"/>
        <end position="167"/>
    </location>
</feature>
<dbReference type="Proteomes" id="UP000077202">
    <property type="component" value="Unassembled WGS sequence"/>
</dbReference>
<sequence>MRAHRQRALRFCSSNVSAGPECARASEHGRDTEGRAEFKPRGVRENLIETRPDWKRNRSDQIAPACCTCNASGVLDSIYERRQPHSPQPLAKKERRKRAADAALLRIRLGPRDGFIPTEARVATGWNQSNLTGGHATRIEAREVRYKPRSELGSSPPQTFPSRSFRGMPYPCVAERSRTDDGKFRIQVLSFRAPPIAGHMLAADDPSRDPAGARPPALYMLLSLIVTIGLPALDSYPLLYVQQSVDRPRKLLWVPPR</sequence>
<feature type="compositionally biased region" description="Polar residues" evidence="1">
    <location>
        <begin position="152"/>
        <end position="162"/>
    </location>
</feature>
<gene>
    <name evidence="2" type="ORF">AXG93_1593s1360</name>
</gene>
<evidence type="ECO:0000313" key="3">
    <source>
        <dbReference type="Proteomes" id="UP000077202"/>
    </source>
</evidence>
<dbReference type="AlphaFoldDB" id="A0A176WM20"/>
<reference evidence="2" key="1">
    <citation type="submission" date="2016-03" db="EMBL/GenBank/DDBJ databases">
        <title>Mechanisms controlling the formation of the plant cell surface in tip-growing cells are functionally conserved among land plants.</title>
        <authorList>
            <person name="Honkanen S."/>
            <person name="Jones V.A."/>
            <person name="Morieri G."/>
            <person name="Champion C."/>
            <person name="Hetherington A.J."/>
            <person name="Kelly S."/>
            <person name="Saint-Marcoux D."/>
            <person name="Proust H."/>
            <person name="Prescott H."/>
            <person name="Dolan L."/>
        </authorList>
    </citation>
    <scope>NUCLEOTIDE SEQUENCE [LARGE SCALE GENOMIC DNA]</scope>
    <source>
        <tissue evidence="2">Whole gametophyte</tissue>
    </source>
</reference>
<evidence type="ECO:0000256" key="1">
    <source>
        <dbReference type="SAM" id="MobiDB-lite"/>
    </source>
</evidence>
<comment type="caution">
    <text evidence="2">The sequence shown here is derived from an EMBL/GenBank/DDBJ whole genome shotgun (WGS) entry which is preliminary data.</text>
</comment>
<organism evidence="2 3">
    <name type="scientific">Marchantia polymorpha subsp. ruderalis</name>
    <dbReference type="NCBI Taxonomy" id="1480154"/>
    <lineage>
        <taxon>Eukaryota</taxon>
        <taxon>Viridiplantae</taxon>
        <taxon>Streptophyta</taxon>
        <taxon>Embryophyta</taxon>
        <taxon>Marchantiophyta</taxon>
        <taxon>Marchantiopsida</taxon>
        <taxon>Marchantiidae</taxon>
        <taxon>Marchantiales</taxon>
        <taxon>Marchantiaceae</taxon>
        <taxon>Marchantia</taxon>
    </lineage>
</organism>
<keyword evidence="3" id="KW-1185">Reference proteome</keyword>